<evidence type="ECO:0000313" key="2">
    <source>
        <dbReference type="EMBL" id="GAG85512.1"/>
    </source>
</evidence>
<reference evidence="2" key="1">
    <citation type="journal article" date="2014" name="Front. Microbiol.">
        <title>High frequency of phylogenetically diverse reductive dehalogenase-homologous genes in deep subseafloor sedimentary metagenomes.</title>
        <authorList>
            <person name="Kawai M."/>
            <person name="Futagami T."/>
            <person name="Toyoda A."/>
            <person name="Takaki Y."/>
            <person name="Nishi S."/>
            <person name="Hori S."/>
            <person name="Arai W."/>
            <person name="Tsubouchi T."/>
            <person name="Morono Y."/>
            <person name="Uchiyama I."/>
            <person name="Ito T."/>
            <person name="Fujiyama A."/>
            <person name="Inagaki F."/>
            <person name="Takami H."/>
        </authorList>
    </citation>
    <scope>NUCLEOTIDE SEQUENCE</scope>
    <source>
        <strain evidence="2">Expedition CK06-06</strain>
    </source>
</reference>
<organism evidence="2">
    <name type="scientific">marine sediment metagenome</name>
    <dbReference type="NCBI Taxonomy" id="412755"/>
    <lineage>
        <taxon>unclassified sequences</taxon>
        <taxon>metagenomes</taxon>
        <taxon>ecological metagenomes</taxon>
    </lineage>
</organism>
<keyword evidence="1" id="KW-0472">Membrane</keyword>
<feature type="transmembrane region" description="Helical" evidence="1">
    <location>
        <begin position="98"/>
        <end position="122"/>
    </location>
</feature>
<proteinExistence type="predicted"/>
<dbReference type="EMBL" id="BART01019385">
    <property type="protein sequence ID" value="GAG85512.1"/>
    <property type="molecule type" value="Genomic_DNA"/>
</dbReference>
<comment type="caution">
    <text evidence="2">The sequence shown here is derived from an EMBL/GenBank/DDBJ whole genome shotgun (WGS) entry which is preliminary data.</text>
</comment>
<accession>X1BWL7</accession>
<evidence type="ECO:0000256" key="1">
    <source>
        <dbReference type="SAM" id="Phobius"/>
    </source>
</evidence>
<feature type="transmembrane region" description="Helical" evidence="1">
    <location>
        <begin position="74"/>
        <end position="92"/>
    </location>
</feature>
<keyword evidence="1" id="KW-0812">Transmembrane</keyword>
<sequence length="128" mass="13943">MISYKRLGISTVTGAILGVFCILGAVQRIPGNFSANLAYLMGIWSMRVILGIVIGLAGSIVIVKGEKWQPWVNAVIRGILFGLIFAIAILLIDPFKDYSTFAAGIAYGPVTDLITTFIIFLIHKKKKE</sequence>
<name>X1BWL7_9ZZZZ</name>
<protein>
    <recommendedName>
        <fullName evidence="3">Polysaccharide biosynthesis protein C-terminal domain-containing protein</fullName>
    </recommendedName>
</protein>
<dbReference type="AlphaFoldDB" id="X1BWL7"/>
<evidence type="ECO:0008006" key="3">
    <source>
        <dbReference type="Google" id="ProtNLM"/>
    </source>
</evidence>
<feature type="transmembrane region" description="Helical" evidence="1">
    <location>
        <begin position="7"/>
        <end position="26"/>
    </location>
</feature>
<keyword evidence="1" id="KW-1133">Transmembrane helix</keyword>
<gene>
    <name evidence="2" type="ORF">S01H4_36294</name>
</gene>
<feature type="transmembrane region" description="Helical" evidence="1">
    <location>
        <begin position="38"/>
        <end position="62"/>
    </location>
</feature>